<evidence type="ECO:0000313" key="2">
    <source>
        <dbReference type="EMBL" id="KAF7811750.1"/>
    </source>
</evidence>
<sequence length="68" mass="7444">MYEYEGGIGKAAPPNRTSRIANGDASKKPKIRLRGVKEIEEMEGDLRSVGGRVEDDRLDEDGGRRAVA</sequence>
<proteinExistence type="predicted"/>
<gene>
    <name evidence="2" type="ORF">G2W53_032726</name>
</gene>
<dbReference type="EMBL" id="JAAIUW010000010">
    <property type="protein sequence ID" value="KAF7811750.1"/>
    <property type="molecule type" value="Genomic_DNA"/>
</dbReference>
<comment type="caution">
    <text evidence="2">The sequence shown here is derived from an EMBL/GenBank/DDBJ whole genome shotgun (WGS) entry which is preliminary data.</text>
</comment>
<organism evidence="2 3">
    <name type="scientific">Senna tora</name>
    <dbReference type="NCBI Taxonomy" id="362788"/>
    <lineage>
        <taxon>Eukaryota</taxon>
        <taxon>Viridiplantae</taxon>
        <taxon>Streptophyta</taxon>
        <taxon>Embryophyta</taxon>
        <taxon>Tracheophyta</taxon>
        <taxon>Spermatophyta</taxon>
        <taxon>Magnoliopsida</taxon>
        <taxon>eudicotyledons</taxon>
        <taxon>Gunneridae</taxon>
        <taxon>Pentapetalae</taxon>
        <taxon>rosids</taxon>
        <taxon>fabids</taxon>
        <taxon>Fabales</taxon>
        <taxon>Fabaceae</taxon>
        <taxon>Caesalpinioideae</taxon>
        <taxon>Cassia clade</taxon>
        <taxon>Senna</taxon>
    </lineage>
</organism>
<evidence type="ECO:0000256" key="1">
    <source>
        <dbReference type="SAM" id="MobiDB-lite"/>
    </source>
</evidence>
<dbReference type="AlphaFoldDB" id="A0A834SWY7"/>
<accession>A0A834SWY7</accession>
<reference evidence="2" key="1">
    <citation type="submission" date="2020-09" db="EMBL/GenBank/DDBJ databases">
        <title>Genome-Enabled Discovery of Anthraquinone Biosynthesis in Senna tora.</title>
        <authorList>
            <person name="Kang S.-H."/>
            <person name="Pandey R.P."/>
            <person name="Lee C.-M."/>
            <person name="Sim J.-S."/>
            <person name="Jeong J.-T."/>
            <person name="Choi B.-S."/>
            <person name="Jung M."/>
            <person name="Ginzburg D."/>
            <person name="Zhao K."/>
            <person name="Won S.Y."/>
            <person name="Oh T.-J."/>
            <person name="Yu Y."/>
            <person name="Kim N.-H."/>
            <person name="Lee O.R."/>
            <person name="Lee T.-H."/>
            <person name="Bashyal P."/>
            <person name="Kim T.-S."/>
            <person name="Lee W.-H."/>
            <person name="Kawkins C."/>
            <person name="Kim C.-K."/>
            <person name="Kim J.S."/>
            <person name="Ahn B.O."/>
            <person name="Rhee S.Y."/>
            <person name="Sohng J.K."/>
        </authorList>
    </citation>
    <scope>NUCLEOTIDE SEQUENCE</scope>
    <source>
        <tissue evidence="2">Leaf</tissue>
    </source>
</reference>
<evidence type="ECO:0000313" key="3">
    <source>
        <dbReference type="Proteomes" id="UP000634136"/>
    </source>
</evidence>
<feature type="compositionally biased region" description="Basic and acidic residues" evidence="1">
    <location>
        <begin position="52"/>
        <end position="68"/>
    </location>
</feature>
<feature type="region of interest" description="Disordered" evidence="1">
    <location>
        <begin position="45"/>
        <end position="68"/>
    </location>
</feature>
<name>A0A834SWY7_9FABA</name>
<dbReference type="Proteomes" id="UP000634136">
    <property type="component" value="Unassembled WGS sequence"/>
</dbReference>
<feature type="region of interest" description="Disordered" evidence="1">
    <location>
        <begin position="1"/>
        <end position="32"/>
    </location>
</feature>
<protein>
    <submittedName>
        <fullName evidence="2">Uncharacterized protein</fullName>
    </submittedName>
</protein>
<keyword evidence="3" id="KW-1185">Reference proteome</keyword>